<dbReference type="RefSeq" id="WP_104007279.1">
    <property type="nucleotide sequence ID" value="NZ_FNVD01000004.1"/>
</dbReference>
<dbReference type="GO" id="GO:0016491">
    <property type="term" value="F:oxidoreductase activity"/>
    <property type="evidence" value="ECO:0007669"/>
    <property type="project" value="UniProtKB-KW"/>
</dbReference>
<keyword evidence="4" id="KW-0479">Metal-binding</keyword>
<dbReference type="InterPro" id="IPR001709">
    <property type="entry name" value="Flavoprot_Pyr_Nucl_cyt_Rdtase"/>
</dbReference>
<reference evidence="13" key="1">
    <citation type="submission" date="2016-10" db="EMBL/GenBank/DDBJ databases">
        <authorList>
            <person name="Varghese N."/>
            <person name="Submissions S."/>
        </authorList>
    </citation>
    <scope>NUCLEOTIDE SEQUENCE [LARGE SCALE GENOMIC DNA]</scope>
    <source>
        <strain evidence="13">DSM 23413</strain>
    </source>
</reference>
<dbReference type="InterPro" id="IPR050415">
    <property type="entry name" value="MRET"/>
</dbReference>
<evidence type="ECO:0000256" key="1">
    <source>
        <dbReference type="ARBA" id="ARBA00001974"/>
    </source>
</evidence>
<dbReference type="SUPFAM" id="SSF54292">
    <property type="entry name" value="2Fe-2S ferredoxin-like"/>
    <property type="match status" value="1"/>
</dbReference>
<dbReference type="Pfam" id="PF00970">
    <property type="entry name" value="FAD_binding_6"/>
    <property type="match status" value="1"/>
</dbReference>
<evidence type="ECO:0000256" key="2">
    <source>
        <dbReference type="ARBA" id="ARBA00022630"/>
    </source>
</evidence>
<dbReference type="SUPFAM" id="SSF63380">
    <property type="entry name" value="Riboflavin synthase domain-like"/>
    <property type="match status" value="1"/>
</dbReference>
<dbReference type="EMBL" id="FNVD01000004">
    <property type="protein sequence ID" value="SEF73991.1"/>
    <property type="molecule type" value="Genomic_DNA"/>
</dbReference>
<dbReference type="PRINTS" id="PR00410">
    <property type="entry name" value="PHEHYDRXLASE"/>
</dbReference>
<feature type="domain" description="2Fe-2S ferredoxin-type" evidence="10">
    <location>
        <begin position="266"/>
        <end position="355"/>
    </location>
</feature>
<dbReference type="PROSITE" id="PS51384">
    <property type="entry name" value="FAD_FR"/>
    <property type="match status" value="1"/>
</dbReference>
<keyword evidence="2" id="KW-0285">Flavoprotein</keyword>
<keyword evidence="8" id="KW-0411">Iron-sulfur</keyword>
<dbReference type="CDD" id="cd06214">
    <property type="entry name" value="PA_degradation_oxidoreductase_like"/>
    <property type="match status" value="1"/>
</dbReference>
<comment type="cofactor">
    <cofactor evidence="9">
        <name>[2Fe-2S] cluster</name>
        <dbReference type="ChEBI" id="CHEBI:190135"/>
    </cofactor>
</comment>
<sequence length="355" mass="38276">MTGDFHPLIVADVQPEIGGRATSVVFDVPAHLAETFRWTAGQHLTLRLDLNGGEQRRCYTISNPPGECLRITVKRVEGGIVSNHIGDALRPGDVVEIMPPFGGFTLVPRATARRTHYFFAGGSGITPLFAMIHDMLRNEPHSVAHLFYGNRSEREILFRGELAGLAEAHPDRFTLRHVLSSQSLLSWFSPWRRGRIDAEAIRTAIEETPPVAQDAQYWICGPGGMNASVREALMALDVPATRIHMESFGDTAAAPADDAPGVSATARITLGAETRDVPIAPGQTILDAARAAGLTPPFACQSGVCGACRARLTEGVVHMRARMALEDADIARGDVLACQAVAKSDRIALRFANGE</sequence>
<evidence type="ECO:0000313" key="13">
    <source>
        <dbReference type="Proteomes" id="UP000236742"/>
    </source>
</evidence>
<keyword evidence="7" id="KW-0408">Iron</keyword>
<evidence type="ECO:0000256" key="5">
    <source>
        <dbReference type="ARBA" id="ARBA00022827"/>
    </source>
</evidence>
<dbReference type="PROSITE" id="PS51085">
    <property type="entry name" value="2FE2S_FER_2"/>
    <property type="match status" value="1"/>
</dbReference>
<dbReference type="PROSITE" id="PS00197">
    <property type="entry name" value="2FE2S_FER_1"/>
    <property type="match status" value="1"/>
</dbReference>
<evidence type="ECO:0000256" key="7">
    <source>
        <dbReference type="ARBA" id="ARBA00023004"/>
    </source>
</evidence>
<dbReference type="PANTHER" id="PTHR47354:SF8">
    <property type="entry name" value="1,2-PHENYLACETYL-COA EPOXIDASE, SUBUNIT E"/>
    <property type="match status" value="1"/>
</dbReference>
<evidence type="ECO:0000313" key="12">
    <source>
        <dbReference type="EMBL" id="SEF73991.1"/>
    </source>
</evidence>
<dbReference type="AlphaFoldDB" id="A0A1H5UHX7"/>
<dbReference type="GO" id="GO:0050660">
    <property type="term" value="F:flavin adenine dinucleotide binding"/>
    <property type="evidence" value="ECO:0007669"/>
    <property type="project" value="TreeGrafter"/>
</dbReference>
<dbReference type="Gene3D" id="3.40.50.80">
    <property type="entry name" value="Nucleotide-binding domain of ferredoxin-NADP reductase (FNR) module"/>
    <property type="match status" value="1"/>
</dbReference>
<dbReference type="Pfam" id="PF00175">
    <property type="entry name" value="NAD_binding_1"/>
    <property type="match status" value="1"/>
</dbReference>
<proteinExistence type="predicted"/>
<dbReference type="PRINTS" id="PR00371">
    <property type="entry name" value="FPNCR"/>
</dbReference>
<dbReference type="SUPFAM" id="SSF52343">
    <property type="entry name" value="Ferredoxin reductase-like, C-terminal NADP-linked domain"/>
    <property type="match status" value="1"/>
</dbReference>
<evidence type="ECO:0000256" key="6">
    <source>
        <dbReference type="ARBA" id="ARBA00023002"/>
    </source>
</evidence>
<dbReference type="InterPro" id="IPR039261">
    <property type="entry name" value="FNR_nucleotide-bd"/>
</dbReference>
<dbReference type="InterPro" id="IPR036010">
    <property type="entry name" value="2Fe-2S_ferredoxin-like_sf"/>
</dbReference>
<keyword evidence="6" id="KW-0560">Oxidoreductase</keyword>
<comment type="cofactor">
    <cofactor evidence="1">
        <name>FAD</name>
        <dbReference type="ChEBI" id="CHEBI:57692"/>
    </cofactor>
</comment>
<dbReference type="Gene3D" id="3.10.20.30">
    <property type="match status" value="1"/>
</dbReference>
<dbReference type="GO" id="GO:0046872">
    <property type="term" value="F:metal ion binding"/>
    <property type="evidence" value="ECO:0007669"/>
    <property type="project" value="UniProtKB-KW"/>
</dbReference>
<dbReference type="CDD" id="cd00207">
    <property type="entry name" value="fer2"/>
    <property type="match status" value="1"/>
</dbReference>
<dbReference type="GO" id="GO:0051537">
    <property type="term" value="F:2 iron, 2 sulfur cluster binding"/>
    <property type="evidence" value="ECO:0007669"/>
    <property type="project" value="UniProtKB-KW"/>
</dbReference>
<dbReference type="Proteomes" id="UP000236742">
    <property type="component" value="Unassembled WGS sequence"/>
</dbReference>
<dbReference type="OrthoDB" id="9792185at2"/>
<organism evidence="12 13">
    <name type="scientific">Jhaorihella thermophila</name>
    <dbReference type="NCBI Taxonomy" id="488547"/>
    <lineage>
        <taxon>Bacteria</taxon>
        <taxon>Pseudomonadati</taxon>
        <taxon>Pseudomonadota</taxon>
        <taxon>Alphaproteobacteria</taxon>
        <taxon>Rhodobacterales</taxon>
        <taxon>Paracoccaceae</taxon>
        <taxon>Jhaorihella</taxon>
    </lineage>
</organism>
<feature type="domain" description="FAD-binding FR-type" evidence="11">
    <location>
        <begin position="3"/>
        <end position="107"/>
    </location>
</feature>
<evidence type="ECO:0000256" key="9">
    <source>
        <dbReference type="ARBA" id="ARBA00034078"/>
    </source>
</evidence>
<evidence type="ECO:0000259" key="10">
    <source>
        <dbReference type="PROSITE" id="PS51085"/>
    </source>
</evidence>
<protein>
    <submittedName>
        <fullName evidence="12">Ring-1,2-phenylacetyl-CoA epoxidase subunit PaaE</fullName>
    </submittedName>
</protein>
<name>A0A1H5UHX7_9RHOB</name>
<evidence type="ECO:0000256" key="3">
    <source>
        <dbReference type="ARBA" id="ARBA00022714"/>
    </source>
</evidence>
<gene>
    <name evidence="12" type="ORF">SAMN05421751_10441</name>
</gene>
<keyword evidence="3" id="KW-0001">2Fe-2S</keyword>
<evidence type="ECO:0000256" key="4">
    <source>
        <dbReference type="ARBA" id="ARBA00022723"/>
    </source>
</evidence>
<dbReference type="InterPro" id="IPR006058">
    <property type="entry name" value="2Fe2S_fd_BS"/>
</dbReference>
<dbReference type="InterPro" id="IPR001433">
    <property type="entry name" value="OxRdtase_FAD/NAD-bd"/>
</dbReference>
<dbReference type="Pfam" id="PF00111">
    <property type="entry name" value="Fer2"/>
    <property type="match status" value="1"/>
</dbReference>
<dbReference type="Gene3D" id="2.40.30.10">
    <property type="entry name" value="Translation factors"/>
    <property type="match status" value="1"/>
</dbReference>
<keyword evidence="5" id="KW-0274">FAD</keyword>
<accession>A0A1H5UHX7</accession>
<keyword evidence="13" id="KW-1185">Reference proteome</keyword>
<dbReference type="InterPro" id="IPR008333">
    <property type="entry name" value="Cbr1-like_FAD-bd_dom"/>
</dbReference>
<dbReference type="InterPro" id="IPR017938">
    <property type="entry name" value="Riboflavin_synthase-like_b-brl"/>
</dbReference>
<dbReference type="InterPro" id="IPR012675">
    <property type="entry name" value="Beta-grasp_dom_sf"/>
</dbReference>
<dbReference type="InterPro" id="IPR001041">
    <property type="entry name" value="2Fe-2S_ferredoxin-type"/>
</dbReference>
<dbReference type="PANTHER" id="PTHR47354">
    <property type="entry name" value="NADH OXIDOREDUCTASE HCR"/>
    <property type="match status" value="1"/>
</dbReference>
<evidence type="ECO:0000256" key="8">
    <source>
        <dbReference type="ARBA" id="ARBA00023014"/>
    </source>
</evidence>
<evidence type="ECO:0000259" key="11">
    <source>
        <dbReference type="PROSITE" id="PS51384"/>
    </source>
</evidence>
<dbReference type="InterPro" id="IPR017927">
    <property type="entry name" value="FAD-bd_FR_type"/>
</dbReference>